<dbReference type="PROSITE" id="PS00380">
    <property type="entry name" value="RHODANESE_1"/>
    <property type="match status" value="1"/>
</dbReference>
<keyword evidence="1 4" id="KW-0808">Transferase</keyword>
<evidence type="ECO:0000313" key="5">
    <source>
        <dbReference type="Proteomes" id="UP000295525"/>
    </source>
</evidence>
<organism evidence="4 5">
    <name type="scientific">Paralcaligenes ureilyticus</name>
    <dbReference type="NCBI Taxonomy" id="627131"/>
    <lineage>
        <taxon>Bacteria</taxon>
        <taxon>Pseudomonadati</taxon>
        <taxon>Pseudomonadota</taxon>
        <taxon>Betaproteobacteria</taxon>
        <taxon>Burkholderiales</taxon>
        <taxon>Alcaligenaceae</taxon>
        <taxon>Paralcaligenes</taxon>
    </lineage>
</organism>
<gene>
    <name evidence="4" type="ORF">EDC26_11167</name>
</gene>
<evidence type="ECO:0000256" key="1">
    <source>
        <dbReference type="ARBA" id="ARBA00022679"/>
    </source>
</evidence>
<dbReference type="SMART" id="SM00450">
    <property type="entry name" value="RHOD"/>
    <property type="match status" value="2"/>
</dbReference>
<proteinExistence type="predicted"/>
<dbReference type="Pfam" id="PF00581">
    <property type="entry name" value="Rhodanese"/>
    <property type="match status" value="2"/>
</dbReference>
<dbReference type="InterPro" id="IPR036873">
    <property type="entry name" value="Rhodanese-like_dom_sf"/>
</dbReference>
<dbReference type="RefSeq" id="WP_132583626.1">
    <property type="nucleotide sequence ID" value="NZ_SMAJ01000011.1"/>
</dbReference>
<dbReference type="EMBL" id="SMAJ01000011">
    <property type="protein sequence ID" value="TCT04850.1"/>
    <property type="molecule type" value="Genomic_DNA"/>
</dbReference>
<comment type="caution">
    <text evidence="4">The sequence shown here is derived from an EMBL/GenBank/DDBJ whole genome shotgun (WGS) entry which is preliminary data.</text>
</comment>
<dbReference type="CDD" id="cd01449">
    <property type="entry name" value="TST_Repeat_2"/>
    <property type="match status" value="1"/>
</dbReference>
<dbReference type="PANTHER" id="PTHR11364:SF27">
    <property type="entry name" value="SULFURTRANSFERASE"/>
    <property type="match status" value="1"/>
</dbReference>
<keyword evidence="2" id="KW-0677">Repeat</keyword>
<sequence length="289" mass="30914">MFSPLITAQALQAGLATGEYLVFDVRHDLKDHLAGRRAYEQGHIPGALYLDHENQLSAPKTGRNGRHPLPALADFSALMRAQGLVPESKVVVYDADIGMFAAHLWWMLRWLGHEQVAVLDGGWQAWLASGAPAQTGVDPVRVGAQQPLQIPAARTAAAMPMVDADAVLANLRKPVFTVIDARASNRYAGEVEPMDPVAGHIPGALNRPNSLNLQAGGHFKTPAQLRSEFDALLAGRSPAQIVHQCGSGITACHNLFAMELAGLKGSALYPGSWSEWCSDATRPVARGAN</sequence>
<dbReference type="InterPro" id="IPR001307">
    <property type="entry name" value="Thiosulphate_STrfase_CS"/>
</dbReference>
<dbReference type="PANTHER" id="PTHR11364">
    <property type="entry name" value="THIOSULFATE SULFERTANSFERASE"/>
    <property type="match status" value="1"/>
</dbReference>
<protein>
    <submittedName>
        <fullName evidence="4">Thiosulfate/3-mercaptopyruvate sulfurtransferase</fullName>
    </submittedName>
</protein>
<feature type="domain" description="Rhodanese" evidence="3">
    <location>
        <begin position="172"/>
        <end position="285"/>
    </location>
</feature>
<keyword evidence="5" id="KW-1185">Reference proteome</keyword>
<dbReference type="InterPro" id="IPR001763">
    <property type="entry name" value="Rhodanese-like_dom"/>
</dbReference>
<dbReference type="CDD" id="cd01448">
    <property type="entry name" value="TST_Repeat_1"/>
    <property type="match status" value="1"/>
</dbReference>
<name>A0A4R3LW16_9BURK</name>
<evidence type="ECO:0000259" key="3">
    <source>
        <dbReference type="PROSITE" id="PS50206"/>
    </source>
</evidence>
<dbReference type="Proteomes" id="UP000295525">
    <property type="component" value="Unassembled WGS sequence"/>
</dbReference>
<dbReference type="SUPFAM" id="SSF52821">
    <property type="entry name" value="Rhodanese/Cell cycle control phosphatase"/>
    <property type="match status" value="2"/>
</dbReference>
<keyword evidence="4" id="KW-0670">Pyruvate</keyword>
<dbReference type="AlphaFoldDB" id="A0A4R3LW16"/>
<dbReference type="Gene3D" id="3.40.250.10">
    <property type="entry name" value="Rhodanese-like domain"/>
    <property type="match status" value="2"/>
</dbReference>
<dbReference type="GO" id="GO:0004792">
    <property type="term" value="F:thiosulfate-cyanide sulfurtransferase activity"/>
    <property type="evidence" value="ECO:0007669"/>
    <property type="project" value="InterPro"/>
</dbReference>
<accession>A0A4R3LW16</accession>
<dbReference type="OrthoDB" id="9781034at2"/>
<dbReference type="PROSITE" id="PS50206">
    <property type="entry name" value="RHODANESE_3"/>
    <property type="match status" value="2"/>
</dbReference>
<evidence type="ECO:0000256" key="2">
    <source>
        <dbReference type="ARBA" id="ARBA00022737"/>
    </source>
</evidence>
<reference evidence="4 5" key="1">
    <citation type="submission" date="2019-03" db="EMBL/GenBank/DDBJ databases">
        <title>Genomic Encyclopedia of Type Strains, Phase IV (KMG-IV): sequencing the most valuable type-strain genomes for metagenomic binning, comparative biology and taxonomic classification.</title>
        <authorList>
            <person name="Goeker M."/>
        </authorList>
    </citation>
    <scope>NUCLEOTIDE SEQUENCE [LARGE SCALE GENOMIC DNA]</scope>
    <source>
        <strain evidence="4 5">DSM 24591</strain>
    </source>
</reference>
<dbReference type="InterPro" id="IPR045078">
    <property type="entry name" value="TST/MPST-like"/>
</dbReference>
<feature type="domain" description="Rhodanese" evidence="3">
    <location>
        <begin position="16"/>
        <end position="135"/>
    </location>
</feature>
<evidence type="ECO:0000313" key="4">
    <source>
        <dbReference type="EMBL" id="TCT04850.1"/>
    </source>
</evidence>